<evidence type="ECO:0000313" key="5">
    <source>
        <dbReference type="Proteomes" id="UP000004893"/>
    </source>
</evidence>
<dbReference type="InterPro" id="IPR006674">
    <property type="entry name" value="HD_domain"/>
</dbReference>
<evidence type="ECO:0000259" key="3">
    <source>
        <dbReference type="Pfam" id="PF13023"/>
    </source>
</evidence>
<protein>
    <submittedName>
        <fullName evidence="4">HD domain protein</fullName>
    </submittedName>
</protein>
<dbReference type="OrthoDB" id="9796032at2"/>
<accession>C0BVW8</accession>
<feature type="domain" description="HD" evidence="3">
    <location>
        <begin position="14"/>
        <end position="176"/>
    </location>
</feature>
<evidence type="ECO:0000256" key="2">
    <source>
        <dbReference type="ARBA" id="ARBA00022801"/>
    </source>
</evidence>
<dbReference type="InterPro" id="IPR039356">
    <property type="entry name" value="YfbR/HDDC2"/>
</dbReference>
<dbReference type="EMBL" id="ABYI02000001">
    <property type="protein sequence ID" value="EEG75947.1"/>
    <property type="molecule type" value="Genomic_DNA"/>
</dbReference>
<reference evidence="4" key="1">
    <citation type="submission" date="2009-02" db="EMBL/GenBank/DDBJ databases">
        <authorList>
            <person name="Fulton L."/>
            <person name="Clifton S."/>
            <person name="Fulton B."/>
            <person name="Xu J."/>
            <person name="Minx P."/>
            <person name="Pepin K.H."/>
            <person name="Johnson M."/>
            <person name="Bhonagiri V."/>
            <person name="Nash W.E."/>
            <person name="Mardis E.R."/>
            <person name="Wilson R.K."/>
        </authorList>
    </citation>
    <scope>NUCLEOTIDE SEQUENCE [LARGE SCALE GENOMIC DNA]</scope>
    <source>
        <strain evidence="4">DSM 15053</strain>
    </source>
</reference>
<dbReference type="SUPFAM" id="SSF109604">
    <property type="entry name" value="HD-domain/PDEase-like"/>
    <property type="match status" value="1"/>
</dbReference>
<proteinExistence type="predicted"/>
<keyword evidence="1" id="KW-0479">Metal-binding</keyword>
<dbReference type="STRING" id="553973.CLOHYLEM_03923"/>
<evidence type="ECO:0000256" key="1">
    <source>
        <dbReference type="ARBA" id="ARBA00022723"/>
    </source>
</evidence>
<dbReference type="Pfam" id="PF13023">
    <property type="entry name" value="HD_3"/>
    <property type="match status" value="1"/>
</dbReference>
<dbReference type="RefSeq" id="WP_006441251.1">
    <property type="nucleotide sequence ID" value="NZ_CP036524.1"/>
</dbReference>
<evidence type="ECO:0000313" key="4">
    <source>
        <dbReference type="EMBL" id="EEG75947.1"/>
    </source>
</evidence>
<sequence>MDRLDQQFEFIREIDKEKFIGRQTYLSDGLRKENDAEHAWHMAVMTLLLSEYANDEIDVLKTISMLLIHDIVEIDAGDTYAYDEEAKSTQEAREQKAAERIFGLLPEDQGRKMKSLWEEFEERKTPEARFARTMDNIQPVMLNAAADGKAWREHKVRLEQIMKRNECTRTGSEQLWEYARSEFIEPNVEKGNIDTK</sequence>
<name>C0BVW8_9FIRM</name>
<dbReference type="Gene3D" id="1.10.3210.10">
    <property type="entry name" value="Hypothetical protein af1432"/>
    <property type="match status" value="1"/>
</dbReference>
<gene>
    <name evidence="4" type="ORF">CLOHYLEM_03923</name>
</gene>
<dbReference type="Proteomes" id="UP000004893">
    <property type="component" value="Unassembled WGS sequence"/>
</dbReference>
<comment type="caution">
    <text evidence="4">The sequence shown here is derived from an EMBL/GenBank/DDBJ whole genome shotgun (WGS) entry which is preliminary data.</text>
</comment>
<dbReference type="HOGENOM" id="CLU_039453_5_1_9"/>
<dbReference type="GO" id="GO:0005737">
    <property type="term" value="C:cytoplasm"/>
    <property type="evidence" value="ECO:0007669"/>
    <property type="project" value="TreeGrafter"/>
</dbReference>
<keyword evidence="2" id="KW-0378">Hydrolase</keyword>
<dbReference type="PANTHER" id="PTHR11845:SF13">
    <property type="entry name" value="5'-DEOXYNUCLEOTIDASE HDDC2"/>
    <property type="match status" value="1"/>
</dbReference>
<dbReference type="eggNOG" id="COG1896">
    <property type="taxonomic scope" value="Bacteria"/>
</dbReference>
<keyword evidence="5" id="KW-1185">Reference proteome</keyword>
<dbReference type="PANTHER" id="PTHR11845">
    <property type="entry name" value="5'-DEOXYNUCLEOTIDASE HDDC2"/>
    <property type="match status" value="1"/>
</dbReference>
<dbReference type="AlphaFoldDB" id="C0BVW8"/>
<dbReference type="GO" id="GO:0046872">
    <property type="term" value="F:metal ion binding"/>
    <property type="evidence" value="ECO:0007669"/>
    <property type="project" value="UniProtKB-KW"/>
</dbReference>
<reference evidence="4" key="2">
    <citation type="submission" date="2013-06" db="EMBL/GenBank/DDBJ databases">
        <title>Draft genome sequence of Clostridium hylemonae (DSM 15053).</title>
        <authorList>
            <person name="Sudarsanam P."/>
            <person name="Ley R."/>
            <person name="Guruge J."/>
            <person name="Turnbaugh P.J."/>
            <person name="Mahowald M."/>
            <person name="Liep D."/>
            <person name="Gordon J."/>
        </authorList>
    </citation>
    <scope>NUCLEOTIDE SEQUENCE</scope>
    <source>
        <strain evidence="4">DSM 15053</strain>
    </source>
</reference>
<organism evidence="4 5">
    <name type="scientific">[Clostridium] hylemonae DSM 15053</name>
    <dbReference type="NCBI Taxonomy" id="553973"/>
    <lineage>
        <taxon>Bacteria</taxon>
        <taxon>Bacillati</taxon>
        <taxon>Bacillota</taxon>
        <taxon>Clostridia</taxon>
        <taxon>Lachnospirales</taxon>
        <taxon>Lachnospiraceae</taxon>
    </lineage>
</organism>
<dbReference type="GO" id="GO:0002953">
    <property type="term" value="F:5'-deoxynucleotidase activity"/>
    <property type="evidence" value="ECO:0007669"/>
    <property type="project" value="InterPro"/>
</dbReference>